<organism evidence="3 4">
    <name type="scientific">Spongiibacter nanhainus</name>
    <dbReference type="NCBI Taxonomy" id="2794344"/>
    <lineage>
        <taxon>Bacteria</taxon>
        <taxon>Pseudomonadati</taxon>
        <taxon>Pseudomonadota</taxon>
        <taxon>Gammaproteobacteria</taxon>
        <taxon>Cellvibrionales</taxon>
        <taxon>Spongiibacteraceae</taxon>
        <taxon>Spongiibacter</taxon>
    </lineage>
</organism>
<reference evidence="3 4" key="1">
    <citation type="submission" date="2020-12" db="EMBL/GenBank/DDBJ databases">
        <authorList>
            <person name="Shan Y."/>
        </authorList>
    </citation>
    <scope>NUCLEOTIDE SEQUENCE [LARGE SCALE GENOMIC DNA]</scope>
    <source>
        <strain evidence="4">csc3.9</strain>
    </source>
</reference>
<dbReference type="Proteomes" id="UP000596063">
    <property type="component" value="Chromosome"/>
</dbReference>
<evidence type="ECO:0000259" key="2">
    <source>
        <dbReference type="Pfam" id="PF19878"/>
    </source>
</evidence>
<dbReference type="AlphaFoldDB" id="A0A7T4R3V4"/>
<evidence type="ECO:0000313" key="4">
    <source>
        <dbReference type="Proteomes" id="UP000596063"/>
    </source>
</evidence>
<accession>A0A7T4R3V4</accession>
<dbReference type="InterPro" id="IPR045556">
    <property type="entry name" value="DUF6351"/>
</dbReference>
<feature type="domain" description="DUF6351" evidence="2">
    <location>
        <begin position="65"/>
        <end position="819"/>
    </location>
</feature>
<dbReference type="RefSeq" id="WP_198571258.1">
    <property type="nucleotide sequence ID" value="NZ_CP066167.1"/>
</dbReference>
<protein>
    <recommendedName>
        <fullName evidence="2">DUF6351 domain-containing protein</fullName>
    </recommendedName>
</protein>
<dbReference type="EMBL" id="CP066167">
    <property type="protein sequence ID" value="QQD19774.1"/>
    <property type="molecule type" value="Genomic_DNA"/>
</dbReference>
<dbReference type="PROSITE" id="PS51257">
    <property type="entry name" value="PROKAR_LIPOPROTEIN"/>
    <property type="match status" value="1"/>
</dbReference>
<gene>
    <name evidence="3" type="ORF">I6N98_08020</name>
</gene>
<proteinExistence type="predicted"/>
<sequence length="859" mass="91918">MNIRRCIGIVACTLLAAACGGGSSSSSSKGVGSDNPEPGVNQDFVEVDLHTYETPPLAEGEIELLTLSTFPETVSGGDVLVAVRGVSEDATPHFSLNGQEIFPDIRHGDNAEQLEAMIVGLQTGDNVLAVEVGEGDQRRRVEIILTNHPITGPIISGPHQSPFACRTVESGLGEPLDENCSIATTYEWFYRRLPDLQYAELDPNADAYPPDMQTTVTRDGESLPFIVRVESATINRGIARIAVLDDPIARGGPTPFTPSWNRRVYYIYGESCDVGYHQGSNSPNFVLGAPPDIPAALQEGLANQDPEALAALVDTGNLLINLVGGAERLGKGDIVVHSTLSAFGVHCNPFVSLETTMMLKEHIIEDYGVPHQFIGTNGSGAALQQYNAANSAPGLLTGAMPTATFSDIASTAMTVVDCGLLVNYFDNSEFDWSTPDKRAAVTGHNVQSSLSLGPVSELDPSGESDVLNNEICKSWISTFFDKVQAQEGCGNVPEDLRYHPQDNPAGARCTVQDANVNWLGTEPHPDHPNVEVARRPLDNIGVQYGLEALKAGAISAEEFIDLNRQIGGLDIDGNFVSERHAMSEELSGRLYQIGQVIGRGYLAETPVMDIAPYLDVIPLLNIHESVRPFTIRARLNAREGREDTHVIWRGVLTQPDAFETMDAWTEAIRQNPSNNRVNDVASLRPMGPAAPYGAVDSCSISTLGGQLDLPNVLLLPLGGQVPILADLGLPGMEVPIGVNAPETWEADGSGSGPCANALPVVQTPRMVAGMPMSGDVIKCQLKAIDPADYNGLLDAQHLAELVEIFPDGVCDYDQPGVGDLPLGQKSLRWPSVGGTSLFTEGGTLSPRSLQWRAVRSSNE</sequence>
<keyword evidence="4" id="KW-1185">Reference proteome</keyword>
<dbReference type="Pfam" id="PF19878">
    <property type="entry name" value="DUF6351"/>
    <property type="match status" value="1"/>
</dbReference>
<name>A0A7T4R3V4_9GAMM</name>
<evidence type="ECO:0000313" key="3">
    <source>
        <dbReference type="EMBL" id="QQD19774.1"/>
    </source>
</evidence>
<dbReference type="KEGG" id="snan:I6N98_08020"/>
<evidence type="ECO:0000256" key="1">
    <source>
        <dbReference type="SAM" id="MobiDB-lite"/>
    </source>
</evidence>
<feature type="compositionally biased region" description="Low complexity" evidence="1">
    <location>
        <begin position="24"/>
        <end position="33"/>
    </location>
</feature>
<feature type="region of interest" description="Disordered" evidence="1">
    <location>
        <begin position="22"/>
        <end position="41"/>
    </location>
</feature>